<keyword evidence="3" id="KW-1185">Reference proteome</keyword>
<name>A0A0L0UVX7_9BASI</name>
<evidence type="ECO:0000313" key="3">
    <source>
        <dbReference type="Proteomes" id="UP000054564"/>
    </source>
</evidence>
<accession>A0A0L0UVX7</accession>
<evidence type="ECO:0000256" key="1">
    <source>
        <dbReference type="SAM" id="MobiDB-lite"/>
    </source>
</evidence>
<comment type="caution">
    <text evidence="2">The sequence shown here is derived from an EMBL/GenBank/DDBJ whole genome shotgun (WGS) entry which is preliminary data.</text>
</comment>
<dbReference type="AlphaFoldDB" id="A0A0L0UVX7"/>
<protein>
    <submittedName>
        <fullName evidence="2">Uncharacterized protein</fullName>
    </submittedName>
</protein>
<organism evidence="2 3">
    <name type="scientific">Puccinia striiformis f. sp. tritici PST-78</name>
    <dbReference type="NCBI Taxonomy" id="1165861"/>
    <lineage>
        <taxon>Eukaryota</taxon>
        <taxon>Fungi</taxon>
        <taxon>Dikarya</taxon>
        <taxon>Basidiomycota</taxon>
        <taxon>Pucciniomycotina</taxon>
        <taxon>Pucciniomycetes</taxon>
        <taxon>Pucciniales</taxon>
        <taxon>Pucciniaceae</taxon>
        <taxon>Puccinia</taxon>
    </lineage>
</organism>
<gene>
    <name evidence="2" type="ORF">PSTG_15366</name>
</gene>
<sequence length="152" mass="17214">MTDPSHSIAQWIFSSVVSNGTWTAMVNVVKTTFLQHSQQKPKLAIDKTQLSAIQTTYTLKQVSQCHPDPRQIGPTEPVFDVVQHLMSLLTVLRQPLQPEQTKKPTFEVDNLPPTEPMDHQNESPTNPNFSNLEFDEPATEPHRQRDMILDTG</sequence>
<feature type="region of interest" description="Disordered" evidence="1">
    <location>
        <begin position="96"/>
        <end position="152"/>
    </location>
</feature>
<proteinExistence type="predicted"/>
<feature type="compositionally biased region" description="Polar residues" evidence="1">
    <location>
        <begin position="122"/>
        <end position="131"/>
    </location>
</feature>
<reference evidence="3" key="1">
    <citation type="submission" date="2014-03" db="EMBL/GenBank/DDBJ databases">
        <title>The Genome Sequence of Puccinia striiformis f. sp. tritici PST-78.</title>
        <authorList>
            <consortium name="The Broad Institute Genome Sequencing Platform"/>
            <person name="Cuomo C."/>
            <person name="Hulbert S."/>
            <person name="Chen X."/>
            <person name="Walker B."/>
            <person name="Young S.K."/>
            <person name="Zeng Q."/>
            <person name="Gargeya S."/>
            <person name="Fitzgerald M."/>
            <person name="Haas B."/>
            <person name="Abouelleil A."/>
            <person name="Alvarado L."/>
            <person name="Arachchi H.M."/>
            <person name="Berlin A.M."/>
            <person name="Chapman S.B."/>
            <person name="Goldberg J."/>
            <person name="Griggs A."/>
            <person name="Gujja S."/>
            <person name="Hansen M."/>
            <person name="Howarth C."/>
            <person name="Imamovic A."/>
            <person name="Larimer J."/>
            <person name="McCowan C."/>
            <person name="Montmayeur A."/>
            <person name="Murphy C."/>
            <person name="Neiman D."/>
            <person name="Pearson M."/>
            <person name="Priest M."/>
            <person name="Roberts A."/>
            <person name="Saif S."/>
            <person name="Shea T."/>
            <person name="Sisk P."/>
            <person name="Sykes S."/>
            <person name="Wortman J."/>
            <person name="Nusbaum C."/>
            <person name="Birren B."/>
        </authorList>
    </citation>
    <scope>NUCLEOTIDE SEQUENCE [LARGE SCALE GENOMIC DNA]</scope>
    <source>
        <strain evidence="3">race PST-78</strain>
    </source>
</reference>
<dbReference type="EMBL" id="AJIL01000215">
    <property type="protein sequence ID" value="KNE91202.1"/>
    <property type="molecule type" value="Genomic_DNA"/>
</dbReference>
<dbReference type="Proteomes" id="UP000054564">
    <property type="component" value="Unassembled WGS sequence"/>
</dbReference>
<evidence type="ECO:0000313" key="2">
    <source>
        <dbReference type="EMBL" id="KNE91202.1"/>
    </source>
</evidence>
<feature type="compositionally biased region" description="Basic and acidic residues" evidence="1">
    <location>
        <begin position="139"/>
        <end position="152"/>
    </location>
</feature>